<comment type="subcellular location">
    <subcellularLocation>
        <location evidence="1">Cell membrane</location>
        <topology evidence="1">Multi-pass membrane protein</topology>
    </subcellularLocation>
</comment>
<dbReference type="GO" id="GO:0005886">
    <property type="term" value="C:plasma membrane"/>
    <property type="evidence" value="ECO:0007669"/>
    <property type="project" value="UniProtKB-SubCell"/>
</dbReference>
<keyword evidence="4" id="KW-1003">Cell membrane</keyword>
<dbReference type="Gene3D" id="3.30.70.1440">
    <property type="entry name" value="Multidrug efflux transporter AcrB pore domain"/>
    <property type="match status" value="1"/>
</dbReference>
<evidence type="ECO:0000313" key="10">
    <source>
        <dbReference type="Proteomes" id="UP001157439"/>
    </source>
</evidence>
<dbReference type="GO" id="GO:0008324">
    <property type="term" value="F:monoatomic cation transmembrane transporter activity"/>
    <property type="evidence" value="ECO:0007669"/>
    <property type="project" value="InterPro"/>
</dbReference>
<dbReference type="RefSeq" id="WP_095498760.1">
    <property type="nucleotide sequence ID" value="NZ_BSPO01000003.1"/>
</dbReference>
<keyword evidence="9" id="KW-0560">Oxidoreductase</keyword>
<dbReference type="SUPFAM" id="SSF82866">
    <property type="entry name" value="Multidrug efflux transporter AcrB transmembrane domain"/>
    <property type="match status" value="2"/>
</dbReference>
<dbReference type="AlphaFoldDB" id="A0AA37TQD4"/>
<keyword evidence="7 8" id="KW-0472">Membrane</keyword>
<feature type="transmembrane region" description="Helical" evidence="8">
    <location>
        <begin position="546"/>
        <end position="565"/>
    </location>
</feature>
<keyword evidence="6 8" id="KW-1133">Transmembrane helix</keyword>
<evidence type="ECO:0000256" key="4">
    <source>
        <dbReference type="ARBA" id="ARBA00022475"/>
    </source>
</evidence>
<feature type="transmembrane region" description="Helical" evidence="8">
    <location>
        <begin position="1010"/>
        <end position="1036"/>
    </location>
</feature>
<evidence type="ECO:0000256" key="3">
    <source>
        <dbReference type="ARBA" id="ARBA00022448"/>
    </source>
</evidence>
<dbReference type="GO" id="GO:0004601">
    <property type="term" value="F:peroxidase activity"/>
    <property type="evidence" value="ECO:0007669"/>
    <property type="project" value="UniProtKB-KW"/>
</dbReference>
<keyword evidence="5 8" id="KW-0812">Transmembrane</keyword>
<dbReference type="InterPro" id="IPR027463">
    <property type="entry name" value="AcrB_DN_DC_subdom"/>
</dbReference>
<dbReference type="EMBL" id="BSPO01000003">
    <property type="protein sequence ID" value="GLS83753.1"/>
    <property type="molecule type" value="Genomic_DNA"/>
</dbReference>
<feature type="transmembrane region" description="Helical" evidence="8">
    <location>
        <begin position="404"/>
        <end position="425"/>
    </location>
</feature>
<feature type="transmembrane region" description="Helical" evidence="8">
    <location>
        <begin position="979"/>
        <end position="998"/>
    </location>
</feature>
<evidence type="ECO:0000256" key="8">
    <source>
        <dbReference type="SAM" id="Phobius"/>
    </source>
</evidence>
<feature type="transmembrane region" description="Helical" evidence="8">
    <location>
        <begin position="881"/>
        <end position="900"/>
    </location>
</feature>
<feature type="transmembrane region" description="Helical" evidence="8">
    <location>
        <begin position="459"/>
        <end position="476"/>
    </location>
</feature>
<dbReference type="Gene3D" id="3.30.70.1320">
    <property type="entry name" value="Multidrug efflux transporter AcrB pore domain like"/>
    <property type="match status" value="1"/>
</dbReference>
<accession>A0AA37TQD4</accession>
<dbReference type="PANTHER" id="PTHR32063">
    <property type="match status" value="1"/>
</dbReference>
<dbReference type="Gene3D" id="3.30.70.1430">
    <property type="entry name" value="Multidrug efflux transporter AcrB pore domain"/>
    <property type="match status" value="2"/>
</dbReference>
<feature type="transmembrane region" description="Helical" evidence="8">
    <location>
        <begin position="938"/>
        <end position="958"/>
    </location>
</feature>
<sequence>MFNRIIDWAVANRLLVIIALAVLVISSAFLIPKLNLDAFPDVTNVQVSVNTEAPGLAAEEVEQLITYPIEAVMYALPDVKEVRSISKTGLSGVTVVFEEGTDIYFARQLVFERLQAAKELIPEGVGTPEMGPNTSGLGQVYQYLLVAEPDSGFDAIALRSLNDWVVKLLLVPAEGVTEVLSFGGEVLQYQVNLNPALLLAHELSQDDVIAALQRNNSNVGGWYMNRGQEQLVIRGTGWVAAGELGLEQLAQVPVKTLDGVTVTVGDVADVALGGEIRQGAVTMSRKTDDDAVEQLGEVVSGIVLKRMGANTKATIDGINNRVERINQALPEGVQFEVFYDQADLISQAVQTVVNALLLAFGLIVVVLALFLMNLRATILVLISIPISIGIALMVMAWFGISANLMSLGGLAVAIGMLVDGSVVMVENIYKHLSKTDGDKKKADVTLNLQQAGREVARPIFFATAIILVVFMPLFSFEGVEAKLFQPMAVSIMLAMLAAVIVALVIVPALATYLFKFGVKERQSLLLQPLEQVYRVVLGWALNHRRAVVGLVLVLVFSAFAIIPRLGTEFVPQLEEGTINLRVTLAPSSSLNTALEVAPKLEAMLMEFPEVTYAMSRIGRAEIGGDPEPVNNIEIYIGLKPIDEWTSANNRFALQELMEHKLEQHPGLLFNFSQPIATRVDELLSGVKAQLAIKLFGPDLNVLAQKGQEIEAAVKEIPGARDVAMEQIVGESQLVVKPIRRALSRYGLDVEDVMSLVRDGLGGASAGQIINGNERYDIYVRLAEPFRQDRESIAELRILSPSGAWVRLGDVAEVTVESGPPQVRRDDVQRRVVIQANVHGRDMGSVVEDIQTVVAKQVNLPTGYSIDIGGQYENQKRAQQRLSLVVPLSLALIALLLYFTFSSAGQAMLILVNVPLAVVGGVFSLWLSGQYLSVPSSVGFITLFGVAVLNGVVMVESINQRLKDGLSLEHAVFDGALSRLRPVLMTAITSALGLIPMLLSSGAGAEIQKPLATVIVGGLITATLLTLVVLPVLFSWFSKGKLQEDS</sequence>
<evidence type="ECO:0000256" key="2">
    <source>
        <dbReference type="ARBA" id="ARBA00010942"/>
    </source>
</evidence>
<feature type="transmembrane region" description="Helical" evidence="8">
    <location>
        <begin position="907"/>
        <end position="926"/>
    </location>
</feature>
<protein>
    <submittedName>
        <fullName evidence="9">Cytochrome-c peroxidase</fullName>
    </submittedName>
</protein>
<organism evidence="9 10">
    <name type="scientific">Paraferrimonas haliotis</name>
    <dbReference type="NCBI Taxonomy" id="2013866"/>
    <lineage>
        <taxon>Bacteria</taxon>
        <taxon>Pseudomonadati</taxon>
        <taxon>Pseudomonadota</taxon>
        <taxon>Gammaproteobacteria</taxon>
        <taxon>Alteromonadales</taxon>
        <taxon>Ferrimonadaceae</taxon>
        <taxon>Paraferrimonas</taxon>
    </lineage>
</organism>
<dbReference type="Proteomes" id="UP001157439">
    <property type="component" value="Unassembled WGS sequence"/>
</dbReference>
<dbReference type="NCBIfam" id="TIGR00914">
    <property type="entry name" value="2A0601"/>
    <property type="match status" value="1"/>
</dbReference>
<evidence type="ECO:0000256" key="1">
    <source>
        <dbReference type="ARBA" id="ARBA00004651"/>
    </source>
</evidence>
<comment type="caution">
    <text evidence="9">The sequence shown here is derived from an EMBL/GenBank/DDBJ whole genome shotgun (WGS) entry which is preliminary data.</text>
</comment>
<evidence type="ECO:0000256" key="5">
    <source>
        <dbReference type="ARBA" id="ARBA00022692"/>
    </source>
</evidence>
<reference evidence="9 10" key="1">
    <citation type="journal article" date="2014" name="Int. J. Syst. Evol. Microbiol.">
        <title>Complete genome sequence of Corynebacterium casei LMG S-19264T (=DSM 44701T), isolated from a smear-ripened cheese.</title>
        <authorList>
            <consortium name="US DOE Joint Genome Institute (JGI-PGF)"/>
            <person name="Walter F."/>
            <person name="Albersmeier A."/>
            <person name="Kalinowski J."/>
            <person name="Ruckert C."/>
        </authorList>
    </citation>
    <scope>NUCLEOTIDE SEQUENCE [LARGE SCALE GENOMIC DNA]</scope>
    <source>
        <strain evidence="9 10">NBRC 112785</strain>
    </source>
</reference>
<feature type="transmembrane region" description="Helical" evidence="8">
    <location>
        <begin position="378"/>
        <end position="398"/>
    </location>
</feature>
<proteinExistence type="inferred from homology"/>
<evidence type="ECO:0000313" key="9">
    <source>
        <dbReference type="EMBL" id="GLS83753.1"/>
    </source>
</evidence>
<dbReference type="Pfam" id="PF00873">
    <property type="entry name" value="ACR_tran"/>
    <property type="match status" value="1"/>
</dbReference>
<dbReference type="PANTHER" id="PTHR32063:SF24">
    <property type="entry name" value="CATION EFFLUX SYSTEM (ACRB_ACRD_ACRF FAMILY)"/>
    <property type="match status" value="1"/>
</dbReference>
<evidence type="ECO:0000256" key="6">
    <source>
        <dbReference type="ARBA" id="ARBA00022989"/>
    </source>
</evidence>
<keyword evidence="10" id="KW-1185">Reference proteome</keyword>
<gene>
    <name evidence="9" type="ORF">GCM10007894_17300</name>
</gene>
<dbReference type="GO" id="GO:0042910">
    <property type="term" value="F:xenobiotic transmembrane transporter activity"/>
    <property type="evidence" value="ECO:0007669"/>
    <property type="project" value="TreeGrafter"/>
</dbReference>
<dbReference type="Gene3D" id="1.20.1640.10">
    <property type="entry name" value="Multidrug efflux transporter AcrB transmembrane domain"/>
    <property type="match status" value="2"/>
</dbReference>
<keyword evidence="3" id="KW-0813">Transport</keyword>
<feature type="transmembrane region" description="Helical" evidence="8">
    <location>
        <begin position="488"/>
        <end position="514"/>
    </location>
</feature>
<dbReference type="Gene3D" id="3.30.2090.10">
    <property type="entry name" value="Multidrug efflux transporter AcrB TolC docking domain, DN and DC subdomains"/>
    <property type="match status" value="2"/>
</dbReference>
<dbReference type="InterPro" id="IPR001036">
    <property type="entry name" value="Acrflvin-R"/>
</dbReference>
<name>A0AA37TQD4_9GAMM</name>
<dbReference type="SUPFAM" id="SSF82714">
    <property type="entry name" value="Multidrug efflux transporter AcrB TolC docking domain, DN and DC subdomains"/>
    <property type="match status" value="2"/>
</dbReference>
<keyword evidence="9" id="KW-0575">Peroxidase</keyword>
<evidence type="ECO:0000256" key="7">
    <source>
        <dbReference type="ARBA" id="ARBA00023136"/>
    </source>
</evidence>
<dbReference type="PRINTS" id="PR00702">
    <property type="entry name" value="ACRIFLAVINRP"/>
</dbReference>
<feature type="transmembrane region" description="Helical" evidence="8">
    <location>
        <begin position="352"/>
        <end position="371"/>
    </location>
</feature>
<dbReference type="SUPFAM" id="SSF82693">
    <property type="entry name" value="Multidrug efflux transporter AcrB pore domain, PN1, PN2, PC1 and PC2 subdomains"/>
    <property type="match status" value="3"/>
</dbReference>
<dbReference type="InterPro" id="IPR004763">
    <property type="entry name" value="CusA-like"/>
</dbReference>
<comment type="similarity">
    <text evidence="2">Belongs to the resistance-nodulation-cell division (RND) (TC 2.A.6) family.</text>
</comment>